<evidence type="ECO:0000313" key="2">
    <source>
        <dbReference type="Proteomes" id="UP001212997"/>
    </source>
</evidence>
<gene>
    <name evidence="1" type="ORF">NLI96_g4176</name>
</gene>
<reference evidence="1" key="1">
    <citation type="submission" date="2022-07" db="EMBL/GenBank/DDBJ databases">
        <title>Genome Sequence of Physisporinus lineatus.</title>
        <authorList>
            <person name="Buettner E."/>
        </authorList>
    </citation>
    <scope>NUCLEOTIDE SEQUENCE</scope>
    <source>
        <strain evidence="1">VT162</strain>
    </source>
</reference>
<dbReference type="EMBL" id="JANAWD010000118">
    <property type="protein sequence ID" value="KAJ3486530.1"/>
    <property type="molecule type" value="Genomic_DNA"/>
</dbReference>
<keyword evidence="2" id="KW-1185">Reference proteome</keyword>
<proteinExistence type="predicted"/>
<organism evidence="1 2">
    <name type="scientific">Meripilus lineatus</name>
    <dbReference type="NCBI Taxonomy" id="2056292"/>
    <lineage>
        <taxon>Eukaryota</taxon>
        <taxon>Fungi</taxon>
        <taxon>Dikarya</taxon>
        <taxon>Basidiomycota</taxon>
        <taxon>Agaricomycotina</taxon>
        <taxon>Agaricomycetes</taxon>
        <taxon>Polyporales</taxon>
        <taxon>Meripilaceae</taxon>
        <taxon>Meripilus</taxon>
    </lineage>
</organism>
<protein>
    <recommendedName>
        <fullName evidence="3">F-box domain-containing protein</fullName>
    </recommendedName>
</protein>
<dbReference type="Proteomes" id="UP001212997">
    <property type="component" value="Unassembled WGS sequence"/>
</dbReference>
<evidence type="ECO:0000313" key="1">
    <source>
        <dbReference type="EMBL" id="KAJ3486530.1"/>
    </source>
</evidence>
<dbReference type="AlphaFoldDB" id="A0AAD5YKC1"/>
<accession>A0AAD5YKC1</accession>
<evidence type="ECO:0008006" key="3">
    <source>
        <dbReference type="Google" id="ProtNLM"/>
    </source>
</evidence>
<sequence>MVNPDIEASLPSHSMTRRAPIVPFDVVENVIAHLHDDKASLSNCTIVCKDWTPLSLLLLFEKILIKSGENHQRLHDFADFMSSSKFGYKLIRHLYLRRCDSADTNDTAVVEHVPAYDFDIRLLASALRRCEGLHSLTIYEMFWREDTIRGPEDIPTLSLPCLTKLTIKSHGPFQPIHHVHIAFSLFPSLTDFSIDGGILSDPRNIRGLLAYTASDPLVPSSICLDHIRYKAVTYSFFLFEALRQTGSIQSLRSLEVTITSIESVEGIGKLLFHARKILDLSLDTLFLYKELNNVTTVDRYNEGWGSLGLRWLTNLQTLTLTVSQSPPEGATWHDPGSLLLPLLLKTVCSSQLKRFDLNMGNCENGLQQLLEIGNDWEATQTELLRFRSLESVKCSFVEERVRPVTSPLSREICNGLKAKLPILEERGLLKF</sequence>
<name>A0AAD5YKC1_9APHY</name>
<comment type="caution">
    <text evidence="1">The sequence shown here is derived from an EMBL/GenBank/DDBJ whole genome shotgun (WGS) entry which is preliminary data.</text>
</comment>